<reference evidence="2 3" key="1">
    <citation type="submission" date="2018-09" db="EMBL/GenBank/DDBJ databases">
        <title>Genomic Encyclopedia of Archaeal and Bacterial Type Strains, Phase II (KMG-II): from individual species to whole genera.</title>
        <authorList>
            <person name="Goeker M."/>
        </authorList>
    </citation>
    <scope>NUCLEOTIDE SEQUENCE [LARGE SCALE GENOMIC DNA]</scope>
    <source>
        <strain evidence="2 3">DSM 17008</strain>
    </source>
</reference>
<evidence type="ECO:0000313" key="3">
    <source>
        <dbReference type="Proteomes" id="UP000285120"/>
    </source>
</evidence>
<dbReference type="SUPFAM" id="SSF64376">
    <property type="entry name" value="YlxR-like"/>
    <property type="match status" value="1"/>
</dbReference>
<name>A0A419V5W6_9BACL</name>
<dbReference type="Pfam" id="PF04296">
    <property type="entry name" value="YlxR"/>
    <property type="match status" value="1"/>
</dbReference>
<organism evidence="2 3">
    <name type="scientific">Sinobaca qinghaiensis</name>
    <dbReference type="NCBI Taxonomy" id="342944"/>
    <lineage>
        <taxon>Bacteria</taxon>
        <taxon>Bacillati</taxon>
        <taxon>Bacillota</taxon>
        <taxon>Bacilli</taxon>
        <taxon>Bacillales</taxon>
        <taxon>Sporolactobacillaceae</taxon>
        <taxon>Sinobaca</taxon>
    </lineage>
</organism>
<evidence type="ECO:0000259" key="1">
    <source>
        <dbReference type="Pfam" id="PF04296"/>
    </source>
</evidence>
<dbReference type="OrthoDB" id="9813251at2"/>
<sequence length="90" mass="10250">MKRKPPIRKCIVSGESGTKKELVRIVRDTEGYVSVDFSGKKNGRGAYLTNEESVFLEAKKRDALSRHLKVSLSPDDYDRLLQERNKGKKP</sequence>
<keyword evidence="3" id="KW-1185">Reference proteome</keyword>
<dbReference type="AlphaFoldDB" id="A0A419V5W6"/>
<gene>
    <name evidence="2" type="ORF">ATL39_1037</name>
</gene>
<dbReference type="Proteomes" id="UP000285120">
    <property type="component" value="Unassembled WGS sequence"/>
</dbReference>
<feature type="domain" description="YlxR" evidence="1">
    <location>
        <begin position="8"/>
        <end position="81"/>
    </location>
</feature>
<dbReference type="RefSeq" id="WP_120192222.1">
    <property type="nucleotide sequence ID" value="NZ_RAPK01000007.1"/>
</dbReference>
<dbReference type="PANTHER" id="PTHR34215:SF1">
    <property type="entry name" value="YLXR DOMAIN-CONTAINING PROTEIN"/>
    <property type="match status" value="1"/>
</dbReference>
<dbReference type="NCBIfam" id="NF047356">
    <property type="entry name" value="RNA_bind_RnpM"/>
    <property type="match status" value="1"/>
</dbReference>
<dbReference type="InterPro" id="IPR035931">
    <property type="entry name" value="YlxR-like_sf"/>
</dbReference>
<dbReference type="Gene3D" id="3.30.1230.10">
    <property type="entry name" value="YlxR-like"/>
    <property type="match status" value="1"/>
</dbReference>
<dbReference type="CDD" id="cd00279">
    <property type="entry name" value="YlxR"/>
    <property type="match status" value="1"/>
</dbReference>
<accession>A0A419V5W6</accession>
<evidence type="ECO:0000313" key="2">
    <source>
        <dbReference type="EMBL" id="RKD75338.1"/>
    </source>
</evidence>
<dbReference type="PANTHER" id="PTHR34215">
    <property type="entry name" value="BLL0784 PROTEIN"/>
    <property type="match status" value="1"/>
</dbReference>
<dbReference type="InterPro" id="IPR007393">
    <property type="entry name" value="YlxR_dom"/>
</dbReference>
<comment type="caution">
    <text evidence="2">The sequence shown here is derived from an EMBL/GenBank/DDBJ whole genome shotgun (WGS) entry which is preliminary data.</text>
</comment>
<dbReference type="EMBL" id="RAPK01000007">
    <property type="protein sequence ID" value="RKD75338.1"/>
    <property type="molecule type" value="Genomic_DNA"/>
</dbReference>
<proteinExistence type="predicted"/>
<dbReference type="InterPro" id="IPR037465">
    <property type="entry name" value="YlxR"/>
</dbReference>
<protein>
    <recommendedName>
        <fullName evidence="1">YlxR domain-containing protein</fullName>
    </recommendedName>
</protein>